<dbReference type="Pfam" id="PF00360">
    <property type="entry name" value="PHY"/>
    <property type="match status" value="1"/>
</dbReference>
<dbReference type="RefSeq" id="WP_193985354.1">
    <property type="nucleotide sequence ID" value="NZ_CP063656.1"/>
</dbReference>
<dbReference type="GO" id="GO:0009881">
    <property type="term" value="F:photoreceptor activity"/>
    <property type="evidence" value="ECO:0007669"/>
    <property type="project" value="UniProtKB-KW"/>
</dbReference>
<evidence type="ECO:0000256" key="2">
    <source>
        <dbReference type="ARBA" id="ARBA00022606"/>
    </source>
</evidence>
<dbReference type="AlphaFoldDB" id="A0A7S6UG32"/>
<keyword evidence="8" id="KW-1185">Reference proteome</keyword>
<feature type="domain" description="Phytochrome chromophore attachment site" evidence="6">
    <location>
        <begin position="153"/>
        <end position="306"/>
    </location>
</feature>
<evidence type="ECO:0000259" key="6">
    <source>
        <dbReference type="PROSITE" id="PS50046"/>
    </source>
</evidence>
<dbReference type="KEGG" id="lcic:INQ41_00705"/>
<evidence type="ECO:0000256" key="1">
    <source>
        <dbReference type="ARBA" id="ARBA00022543"/>
    </source>
</evidence>
<dbReference type="PANTHER" id="PTHR43065:SF42">
    <property type="entry name" value="TWO-COMPONENT SENSOR PPRA"/>
    <property type="match status" value="1"/>
</dbReference>
<dbReference type="Gene3D" id="3.30.450.20">
    <property type="entry name" value="PAS domain"/>
    <property type="match status" value="1"/>
</dbReference>
<dbReference type="GO" id="GO:0006355">
    <property type="term" value="P:regulation of DNA-templated transcription"/>
    <property type="evidence" value="ECO:0007669"/>
    <property type="project" value="InterPro"/>
</dbReference>
<evidence type="ECO:0000313" key="8">
    <source>
        <dbReference type="Proteomes" id="UP000594059"/>
    </source>
</evidence>
<dbReference type="InterPro" id="IPR016132">
    <property type="entry name" value="Phyto_chromo_attachment"/>
</dbReference>
<dbReference type="EMBL" id="CP063656">
    <property type="protein sequence ID" value="QOW19648.1"/>
    <property type="molecule type" value="Genomic_DNA"/>
</dbReference>
<reference evidence="7 8" key="1">
    <citation type="submission" date="2020-10" db="EMBL/GenBank/DDBJ databases">
        <title>complete genome sequencing of Lysobacter sp. H21R20.</title>
        <authorList>
            <person name="Bae J.-W."/>
            <person name="Lee S.-Y."/>
        </authorList>
    </citation>
    <scope>NUCLEOTIDE SEQUENCE [LARGE SCALE GENOMIC DNA]</scope>
    <source>
        <strain evidence="7 8">H21R20</strain>
    </source>
</reference>
<dbReference type="InterPro" id="IPR013515">
    <property type="entry name" value="Phytochrome_cen-reg"/>
</dbReference>
<dbReference type="Gene3D" id="3.30.450.270">
    <property type="match status" value="1"/>
</dbReference>
<dbReference type="Pfam" id="PF01590">
    <property type="entry name" value="GAF"/>
    <property type="match status" value="1"/>
</dbReference>
<evidence type="ECO:0000256" key="4">
    <source>
        <dbReference type="ARBA" id="ARBA00023170"/>
    </source>
</evidence>
<dbReference type="PRINTS" id="PR01033">
    <property type="entry name" value="PHYTOCHROME"/>
</dbReference>
<dbReference type="InterPro" id="IPR035965">
    <property type="entry name" value="PAS-like_dom_sf"/>
</dbReference>
<dbReference type="InterPro" id="IPR003018">
    <property type="entry name" value="GAF"/>
</dbReference>
<sequence length="588" mass="63717">MSETLPPVTDPAQDCLTAPIHTTGAIQPHGYLVSCGLVDERIRHVSANIAELLGLEPAEMLGLEMTHFLEEDMLLQVRDAVAAAGPEDGTVQRVGTGNVGALMMPCDISAHVSDGLLHIEFEPHSSRQETRAPTRVAQRMVSRLGSDAVGAAFFQHVAAEIHGLTGYDRVMVYRFRADDTGEVVAEVAAEGMQPYLGLRYPASDIPPPARQLYLRNRVRVIPDARYEPISIVPPTGPSGDPVDLSQHVLRSVSPVHLEYLRNMGVAASMSISLISEGRLWGLIACHHREARRLSASARSAADLFGMFVSVRIAAREQELAMERFEATQHLRDAVVMRLASAGDFDAALLAELDGLRQVLDGDGAGLAINGQWNVVGRAPGGADPASLVRWANAEEHGGVALSDAAADWNVPELQAAGLAGLLAVNLGSPQDWVFLFRVEQVEEVDWAGDPHAGRVATDDGIRIAPRRSFATWRQLVKGRSREWSSPDRRGAERLHRMLREQRRRSRRADASVDAGESPFRGLYLQDQKARLNGLAQLLDGLGHLDSEVTAGIGLRIEALEAELRRLMLDPPQGPGTANASTGEDGAHR</sequence>
<dbReference type="SMART" id="SM00065">
    <property type="entry name" value="GAF"/>
    <property type="match status" value="1"/>
</dbReference>
<dbReference type="SUPFAM" id="SSF55785">
    <property type="entry name" value="PYP-like sensor domain (PAS domain)"/>
    <property type="match status" value="1"/>
</dbReference>
<proteinExistence type="predicted"/>
<dbReference type="GO" id="GO:0009584">
    <property type="term" value="P:detection of visible light"/>
    <property type="evidence" value="ECO:0007669"/>
    <property type="project" value="InterPro"/>
</dbReference>
<dbReference type="PROSITE" id="PS50046">
    <property type="entry name" value="PHYTOCHROME_2"/>
    <property type="match status" value="1"/>
</dbReference>
<dbReference type="Gene3D" id="3.30.450.40">
    <property type="match status" value="1"/>
</dbReference>
<evidence type="ECO:0000256" key="3">
    <source>
        <dbReference type="ARBA" id="ARBA00022991"/>
    </source>
</evidence>
<evidence type="ECO:0000313" key="7">
    <source>
        <dbReference type="EMBL" id="QOW19648.1"/>
    </source>
</evidence>
<dbReference type="PANTHER" id="PTHR43065">
    <property type="entry name" value="SENSOR HISTIDINE KINASE"/>
    <property type="match status" value="1"/>
</dbReference>
<dbReference type="InterPro" id="IPR043150">
    <property type="entry name" value="Phytochrome_PHY_sf"/>
</dbReference>
<keyword evidence="2" id="KW-0716">Sensory transduction</keyword>
<dbReference type="SUPFAM" id="SSF55781">
    <property type="entry name" value="GAF domain-like"/>
    <property type="match status" value="2"/>
</dbReference>
<evidence type="ECO:0000256" key="5">
    <source>
        <dbReference type="SAM" id="MobiDB-lite"/>
    </source>
</evidence>
<keyword evidence="3" id="KW-0157">Chromophore</keyword>
<accession>A0A7S6UG32</accession>
<keyword evidence="1" id="KW-0600">Photoreceptor protein</keyword>
<gene>
    <name evidence="7" type="ORF">INQ41_00705</name>
</gene>
<dbReference type="InterPro" id="IPR013654">
    <property type="entry name" value="PAS_2"/>
</dbReference>
<organism evidence="7 8">
    <name type="scientific">Novilysobacter ciconiae</name>
    <dbReference type="NCBI Taxonomy" id="2781022"/>
    <lineage>
        <taxon>Bacteria</taxon>
        <taxon>Pseudomonadati</taxon>
        <taxon>Pseudomonadota</taxon>
        <taxon>Gammaproteobacteria</taxon>
        <taxon>Lysobacterales</taxon>
        <taxon>Lysobacteraceae</taxon>
        <taxon>Novilysobacter</taxon>
    </lineage>
</organism>
<name>A0A7S6UG32_9GAMM</name>
<feature type="region of interest" description="Disordered" evidence="5">
    <location>
        <begin position="568"/>
        <end position="588"/>
    </location>
</feature>
<dbReference type="InterPro" id="IPR001294">
    <property type="entry name" value="Phytochrome"/>
</dbReference>
<dbReference type="Pfam" id="PF08446">
    <property type="entry name" value="PAS_2"/>
    <property type="match status" value="1"/>
</dbReference>
<keyword evidence="4" id="KW-0675">Receptor</keyword>
<protein>
    <submittedName>
        <fullName evidence="7">GAF domain-containing protein</fullName>
    </submittedName>
</protein>
<dbReference type="Proteomes" id="UP000594059">
    <property type="component" value="Chromosome"/>
</dbReference>
<dbReference type="InterPro" id="IPR029016">
    <property type="entry name" value="GAF-like_dom_sf"/>
</dbReference>